<name>A0A1Y2C0D5_9FUNG</name>
<dbReference type="EMBL" id="MCGO01000035">
    <property type="protein sequence ID" value="ORY40503.1"/>
    <property type="molecule type" value="Genomic_DNA"/>
</dbReference>
<accession>A0A1Y2C0D5</accession>
<comment type="caution">
    <text evidence="2">The sequence shown here is derived from an EMBL/GenBank/DDBJ whole genome shotgun (WGS) entry which is preliminary data.</text>
</comment>
<evidence type="ECO:0000256" key="1">
    <source>
        <dbReference type="SAM" id="MobiDB-lite"/>
    </source>
</evidence>
<evidence type="ECO:0000313" key="2">
    <source>
        <dbReference type="EMBL" id="ORY40503.1"/>
    </source>
</evidence>
<dbReference type="Proteomes" id="UP000193642">
    <property type="component" value="Unassembled WGS sequence"/>
</dbReference>
<feature type="compositionally biased region" description="Polar residues" evidence="1">
    <location>
        <begin position="355"/>
        <end position="375"/>
    </location>
</feature>
<reference evidence="2 3" key="1">
    <citation type="submission" date="2016-07" db="EMBL/GenBank/DDBJ databases">
        <title>Pervasive Adenine N6-methylation of Active Genes in Fungi.</title>
        <authorList>
            <consortium name="DOE Joint Genome Institute"/>
            <person name="Mondo S.J."/>
            <person name="Dannebaum R.O."/>
            <person name="Kuo R.C."/>
            <person name="Labutti K."/>
            <person name="Haridas S."/>
            <person name="Kuo A."/>
            <person name="Salamov A."/>
            <person name="Ahrendt S.R."/>
            <person name="Lipzen A."/>
            <person name="Sullivan W."/>
            <person name="Andreopoulos W.B."/>
            <person name="Clum A."/>
            <person name="Lindquist E."/>
            <person name="Daum C."/>
            <person name="Ramamoorthy G.K."/>
            <person name="Gryganskyi A."/>
            <person name="Culley D."/>
            <person name="Magnuson J.K."/>
            <person name="James T.Y."/>
            <person name="O'Malley M.A."/>
            <person name="Stajich J.E."/>
            <person name="Spatafora J.W."/>
            <person name="Visel A."/>
            <person name="Grigoriev I.V."/>
        </authorList>
    </citation>
    <scope>NUCLEOTIDE SEQUENCE [LARGE SCALE GENOMIC DNA]</scope>
    <source>
        <strain evidence="2 3">JEL800</strain>
    </source>
</reference>
<organism evidence="2 3">
    <name type="scientific">Rhizoclosmatium globosum</name>
    <dbReference type="NCBI Taxonomy" id="329046"/>
    <lineage>
        <taxon>Eukaryota</taxon>
        <taxon>Fungi</taxon>
        <taxon>Fungi incertae sedis</taxon>
        <taxon>Chytridiomycota</taxon>
        <taxon>Chytridiomycota incertae sedis</taxon>
        <taxon>Chytridiomycetes</taxon>
        <taxon>Chytridiales</taxon>
        <taxon>Chytriomycetaceae</taxon>
        <taxon>Rhizoclosmatium</taxon>
    </lineage>
</organism>
<dbReference type="AlphaFoldDB" id="A0A1Y2C0D5"/>
<sequence>MKRSKRQNPFVLIEGTSLTGFQLDIQPRLIPAPTAPTQNQNQNSNSNNNPQQQQLRTNTAIDATTATTLALPVPHSLASELDKALSKKLQHRIIYKPPPGENRKSLIALHDEAIKAMLSQQEQDREKRRIRIQGGCCGGFDKHWGNVPDVGSLFTDEDVFHVGGPVEPWAEASTDVFNEFHVQLHNTTLPSILFPSSCGGGGGNGATPSWEMRQKELLKDGSSEKGKKGGKVVGTPGSAVVRYAVAEDSADVSVGNARTPGTAVTQFKLHSSLESRRAEELEEMEDATRAAEAKVAALVLLKDKSLDYQAPSVPQSGGFSARQLSTNNGKPDLCFEYQQYQNQLRQTLQAQLAQSGFSKPQQQSNTKSSAHTIPPNSLISSAATILDLEHSAAPTNQSNSDARYLNRSGNGPLNIRDVKKLFPPVPGNIAPKGGVRRKSKWATSQTVVHKRDVEGLFYPDGDTASTRDDNKTRSQLKQKLLQARANLAKNSSVTKLPDVFPRISLTSPDSPPSTATIKNTLPIATITTSDTTTSLPNLPLVPQKPSSRDSILHRHSVPYLPRKLTTTTQTHNMHPPLVYLETPIRIADQIQQERMRYAEVSNGRGVVGGYVKPVPQKGVGFMSRSSNGGGGDGSGKRYSMTKSLSLLSLNCSIGGGMTVSDRKSIADREREKKKSGRWYDGVEGSAVFGGVSPNKAVVRNLEIAYGNREDCKNGVDPVLLASKLAKNMHSVIARM</sequence>
<dbReference type="OrthoDB" id="2171958at2759"/>
<proteinExistence type="predicted"/>
<gene>
    <name evidence="2" type="ORF">BCR33DRAFT_719469</name>
</gene>
<keyword evidence="3" id="KW-1185">Reference proteome</keyword>
<feature type="region of interest" description="Disordered" evidence="1">
    <location>
        <begin position="352"/>
        <end position="375"/>
    </location>
</feature>
<feature type="region of interest" description="Disordered" evidence="1">
    <location>
        <begin position="31"/>
        <end position="53"/>
    </location>
</feature>
<evidence type="ECO:0000313" key="3">
    <source>
        <dbReference type="Proteomes" id="UP000193642"/>
    </source>
</evidence>
<protein>
    <submittedName>
        <fullName evidence="2">Uncharacterized protein</fullName>
    </submittedName>
</protein>